<gene>
    <name evidence="2" type="ORF">CTI11_08775</name>
</gene>
<feature type="compositionally biased region" description="Gly residues" evidence="1">
    <location>
        <begin position="1"/>
        <end position="13"/>
    </location>
</feature>
<evidence type="ECO:0000256" key="1">
    <source>
        <dbReference type="SAM" id="MobiDB-lite"/>
    </source>
</evidence>
<sequence length="98" mass="10134">MAGVKGRSGGARPGAGRPPKEPAYLNLSVTYDEPAKFLKAVMNDSGTEAKLRVDAAKALLSAEVRRAENGGKKAASAEKARSAGRGKYESAAPPAHLQ</sequence>
<feature type="region of interest" description="Disordered" evidence="1">
    <location>
        <begin position="65"/>
        <end position="98"/>
    </location>
</feature>
<evidence type="ECO:0000313" key="2">
    <source>
        <dbReference type="EMBL" id="PII36229.1"/>
    </source>
</evidence>
<proteinExistence type="predicted"/>
<feature type="region of interest" description="Disordered" evidence="1">
    <location>
        <begin position="1"/>
        <end position="23"/>
    </location>
</feature>
<accession>A0A2G7T8K0</accession>
<dbReference type="EMBL" id="PEKC01000023">
    <property type="protein sequence ID" value="PII36229.1"/>
    <property type="molecule type" value="Genomic_DNA"/>
</dbReference>
<name>A0A2G7T8K0_9FLAO</name>
<dbReference type="AlphaFoldDB" id="A0A2G7T8K0"/>
<protein>
    <submittedName>
        <fullName evidence="2">Uncharacterized protein</fullName>
    </submittedName>
</protein>
<organism evidence="2">
    <name type="scientific">Chryseobacterium sp. B5</name>
    <dbReference type="NCBI Taxonomy" id="2050562"/>
    <lineage>
        <taxon>Bacteria</taxon>
        <taxon>Pseudomonadati</taxon>
        <taxon>Bacteroidota</taxon>
        <taxon>Flavobacteriia</taxon>
        <taxon>Flavobacteriales</taxon>
        <taxon>Weeksellaceae</taxon>
        <taxon>Chryseobacterium group</taxon>
        <taxon>Chryseobacterium</taxon>
    </lineage>
</organism>
<feature type="compositionally biased region" description="Basic and acidic residues" evidence="1">
    <location>
        <begin position="65"/>
        <end position="81"/>
    </location>
</feature>
<comment type="caution">
    <text evidence="2">The sequence shown here is derived from an EMBL/GenBank/DDBJ whole genome shotgun (WGS) entry which is preliminary data.</text>
</comment>
<reference evidence="2" key="1">
    <citation type="submission" date="2017-10" db="EMBL/GenBank/DDBJ databases">
        <title>Chryseobacterium sp. B5 is a hydrocarbonoclastic and plant growth promoting bacterium.</title>
        <authorList>
            <person name="Thijs S."/>
            <person name="Gkorezis P."/>
            <person name="Van Hamme J."/>
        </authorList>
    </citation>
    <scope>NUCLEOTIDE SEQUENCE</scope>
    <source>
        <strain evidence="2">B5</strain>
    </source>
</reference>